<feature type="non-terminal residue" evidence="1">
    <location>
        <position position="130"/>
    </location>
</feature>
<proteinExistence type="predicted"/>
<dbReference type="Proteomes" id="UP001597086">
    <property type="component" value="Unassembled WGS sequence"/>
</dbReference>
<evidence type="ECO:0000313" key="1">
    <source>
        <dbReference type="EMBL" id="MFD1016493.1"/>
    </source>
</evidence>
<organism evidence="1 2">
    <name type="scientific">Winogradskyella rapida</name>
    <dbReference type="NCBI Taxonomy" id="549701"/>
    <lineage>
        <taxon>Bacteria</taxon>
        <taxon>Pseudomonadati</taxon>
        <taxon>Bacteroidota</taxon>
        <taxon>Flavobacteriia</taxon>
        <taxon>Flavobacteriales</taxon>
        <taxon>Flavobacteriaceae</taxon>
        <taxon>Winogradskyella</taxon>
    </lineage>
</organism>
<dbReference type="EMBL" id="JBHTKM010000063">
    <property type="protein sequence ID" value="MFD1016493.1"/>
    <property type="molecule type" value="Genomic_DNA"/>
</dbReference>
<feature type="non-terminal residue" evidence="1">
    <location>
        <position position="1"/>
    </location>
</feature>
<protein>
    <recommendedName>
        <fullName evidence="3">Adhesin</fullName>
    </recommendedName>
</protein>
<gene>
    <name evidence="1" type="ORF">ACFQ13_11225</name>
</gene>
<evidence type="ECO:0008006" key="3">
    <source>
        <dbReference type="Google" id="ProtNLM"/>
    </source>
</evidence>
<dbReference type="RefSeq" id="WP_386117350.1">
    <property type="nucleotide sequence ID" value="NZ_JBHTKM010000063.1"/>
</dbReference>
<reference evidence="2" key="1">
    <citation type="journal article" date="2019" name="Int. J. Syst. Evol. Microbiol.">
        <title>The Global Catalogue of Microorganisms (GCM) 10K type strain sequencing project: providing services to taxonomists for standard genome sequencing and annotation.</title>
        <authorList>
            <consortium name="The Broad Institute Genomics Platform"/>
            <consortium name="The Broad Institute Genome Sequencing Center for Infectious Disease"/>
            <person name="Wu L."/>
            <person name="Ma J."/>
        </authorList>
    </citation>
    <scope>NUCLEOTIDE SEQUENCE [LARGE SCALE GENOMIC DNA]</scope>
    <source>
        <strain evidence="2">CCUG 56098</strain>
    </source>
</reference>
<name>A0ABW3KV93_9FLAO</name>
<comment type="caution">
    <text evidence="1">The sequence shown here is derived from an EMBL/GenBank/DDBJ whole genome shotgun (WGS) entry which is preliminary data.</text>
</comment>
<accession>A0ABW3KV93</accession>
<sequence>EDAEAGILNGQTGITLTYYETQTDADNAVNEIVSPYVNTSNAQTIFVRAENDATGCFNTVTVTLRVDPVPSPEPNPTQIDVCDDDNDGYAEFDLEQRTLEITNNEPNVVISYHETQTDAETGVNPIVGLY</sequence>
<evidence type="ECO:0000313" key="2">
    <source>
        <dbReference type="Proteomes" id="UP001597086"/>
    </source>
</evidence>
<keyword evidence="2" id="KW-1185">Reference proteome</keyword>